<dbReference type="Gene3D" id="1.10.4190.10">
    <property type="entry name" value="Urease accessory protein UreF"/>
    <property type="match status" value="1"/>
</dbReference>
<comment type="subcellular location">
    <subcellularLocation>
        <location evidence="3">Cytoplasm</location>
    </subcellularLocation>
</comment>
<comment type="function">
    <text evidence="3">Required for maturation of urease via the functional incorporation of the urease nickel metallocenter.</text>
</comment>
<name>A0A5C8Z7W8_9GAMM</name>
<dbReference type="EMBL" id="VKAD01000001">
    <property type="protein sequence ID" value="TXR53393.1"/>
    <property type="molecule type" value="Genomic_DNA"/>
</dbReference>
<proteinExistence type="inferred from homology"/>
<dbReference type="PANTHER" id="PTHR33620">
    <property type="entry name" value="UREASE ACCESSORY PROTEIN F"/>
    <property type="match status" value="1"/>
</dbReference>
<evidence type="ECO:0000256" key="3">
    <source>
        <dbReference type="HAMAP-Rule" id="MF_01385"/>
    </source>
</evidence>
<dbReference type="OrthoDB" id="9798772at2"/>
<protein>
    <recommendedName>
        <fullName evidence="3">Urease accessory protein UreF</fullName>
    </recommendedName>
</protein>
<reference evidence="4 5" key="1">
    <citation type="submission" date="2019-07" db="EMBL/GenBank/DDBJ databases">
        <title>Reinekea sp. strain SSH23 genome sequencing and assembly.</title>
        <authorList>
            <person name="Kim I."/>
        </authorList>
    </citation>
    <scope>NUCLEOTIDE SEQUENCE [LARGE SCALE GENOMIC DNA]</scope>
    <source>
        <strain evidence="4 5">SSH23</strain>
    </source>
</reference>
<gene>
    <name evidence="3" type="primary">ureF</name>
    <name evidence="4" type="ORF">FME95_02140</name>
</gene>
<keyword evidence="1 3" id="KW-0996">Nickel insertion</keyword>
<dbReference type="RefSeq" id="WP_147712728.1">
    <property type="nucleotide sequence ID" value="NZ_VKAD01000001.1"/>
</dbReference>
<dbReference type="HAMAP" id="MF_01385">
    <property type="entry name" value="UreF"/>
    <property type="match status" value="1"/>
</dbReference>
<organism evidence="4 5">
    <name type="scientific">Reinekea thalattae</name>
    <dbReference type="NCBI Taxonomy" id="2593301"/>
    <lineage>
        <taxon>Bacteria</taxon>
        <taxon>Pseudomonadati</taxon>
        <taxon>Pseudomonadota</taxon>
        <taxon>Gammaproteobacteria</taxon>
        <taxon>Oceanospirillales</taxon>
        <taxon>Saccharospirillaceae</taxon>
        <taxon>Reinekea</taxon>
    </lineage>
</organism>
<dbReference type="Proteomes" id="UP000321764">
    <property type="component" value="Unassembled WGS sequence"/>
</dbReference>
<evidence type="ECO:0000313" key="5">
    <source>
        <dbReference type="Proteomes" id="UP000321764"/>
    </source>
</evidence>
<dbReference type="PIRSF" id="PIRSF009467">
    <property type="entry name" value="Ureas_acces_UreF"/>
    <property type="match status" value="1"/>
</dbReference>
<dbReference type="Pfam" id="PF01730">
    <property type="entry name" value="UreF"/>
    <property type="match status" value="1"/>
</dbReference>
<dbReference type="PANTHER" id="PTHR33620:SF1">
    <property type="entry name" value="UREASE ACCESSORY PROTEIN F"/>
    <property type="match status" value="1"/>
</dbReference>
<dbReference type="GO" id="GO:0005737">
    <property type="term" value="C:cytoplasm"/>
    <property type="evidence" value="ECO:0007669"/>
    <property type="project" value="UniProtKB-SubCell"/>
</dbReference>
<keyword evidence="5" id="KW-1185">Reference proteome</keyword>
<evidence type="ECO:0000256" key="1">
    <source>
        <dbReference type="ARBA" id="ARBA00022988"/>
    </source>
</evidence>
<comment type="caution">
    <text evidence="4">The sequence shown here is derived from an EMBL/GenBank/DDBJ whole genome shotgun (WGS) entry which is preliminary data.</text>
</comment>
<comment type="similarity">
    <text evidence="3">Belongs to the UreF family.</text>
</comment>
<dbReference type="GO" id="GO:0016151">
    <property type="term" value="F:nickel cation binding"/>
    <property type="evidence" value="ECO:0007669"/>
    <property type="project" value="UniProtKB-UniRule"/>
</dbReference>
<dbReference type="InterPro" id="IPR002639">
    <property type="entry name" value="UreF"/>
</dbReference>
<accession>A0A5C8Z7W8</accession>
<keyword evidence="3" id="KW-0963">Cytoplasm</keyword>
<dbReference type="InterPro" id="IPR038277">
    <property type="entry name" value="UreF_sf"/>
</dbReference>
<evidence type="ECO:0000313" key="4">
    <source>
        <dbReference type="EMBL" id="TXR53393.1"/>
    </source>
</evidence>
<keyword evidence="2 3" id="KW-0143">Chaperone</keyword>
<dbReference type="AlphaFoldDB" id="A0A5C8Z7W8"/>
<comment type="subunit">
    <text evidence="3">UreD, UreF and UreG form a complex that acts as a GTP-hydrolysis-dependent molecular chaperone, activating the urease apoprotein by helping to assemble the nickel containing metallocenter of UreC. The UreE protein probably delivers the nickel.</text>
</comment>
<evidence type="ECO:0000256" key="2">
    <source>
        <dbReference type="ARBA" id="ARBA00023186"/>
    </source>
</evidence>
<sequence>MDITTTSSALFKLLQLSSVSLPVGGYSFSQSLEYAIESGSINDAEQTKAWLQTQLFESIARVDLPVLFGVMNSDVDDVENWRRWNDISMANRETKELRLTESAMGEALKRLLTSFAVPVPEVVDNQYSFVALYGLAANYWSLEAQLTAHGLVWSWLENQISAATKLVPLGQSQAQQLLLELPSSLAPAIELAQTLDEDSMGGSLPLLAIYSSHHETQYSRLFRS</sequence>